<protein>
    <submittedName>
        <fullName evidence="1">Uncharacterized protein</fullName>
    </submittedName>
</protein>
<name>A0A1M6Z5N0_9BACT</name>
<reference evidence="2" key="1">
    <citation type="submission" date="2016-11" db="EMBL/GenBank/DDBJ databases">
        <authorList>
            <person name="Varghese N."/>
            <person name="Submissions S."/>
        </authorList>
    </citation>
    <scope>NUCLEOTIDE SEQUENCE [LARGE SCALE GENOMIC DNA]</scope>
    <source>
        <strain evidence="2">DSM 18569</strain>
    </source>
</reference>
<organism evidence="1 2">
    <name type="scientific">Hymenobacter psychrotolerans DSM 18569</name>
    <dbReference type="NCBI Taxonomy" id="1121959"/>
    <lineage>
        <taxon>Bacteria</taxon>
        <taxon>Pseudomonadati</taxon>
        <taxon>Bacteroidota</taxon>
        <taxon>Cytophagia</taxon>
        <taxon>Cytophagales</taxon>
        <taxon>Hymenobacteraceae</taxon>
        <taxon>Hymenobacter</taxon>
    </lineage>
</organism>
<gene>
    <name evidence="1" type="ORF">SAMN02746009_02429</name>
</gene>
<sequence>MVWQNDKNSDSVSLKSWDALANLIGVRNFEPQNLEKESFRKQHHITLGFMKAGITTPFYELDVVSLKDGADAYLKYKGENRFVAIDNTEQEHSLEEISSVTKMANYYVNKERFHEFFPNAGL</sequence>
<proteinExistence type="predicted"/>
<dbReference type="AlphaFoldDB" id="A0A1M6Z5N0"/>
<keyword evidence="2" id="KW-1185">Reference proteome</keyword>
<dbReference type="EMBL" id="FRAS01000012">
    <property type="protein sequence ID" value="SHL25695.1"/>
    <property type="molecule type" value="Genomic_DNA"/>
</dbReference>
<evidence type="ECO:0000313" key="1">
    <source>
        <dbReference type="EMBL" id="SHL25695.1"/>
    </source>
</evidence>
<accession>A0A1M6Z5N0</accession>
<evidence type="ECO:0000313" key="2">
    <source>
        <dbReference type="Proteomes" id="UP000183947"/>
    </source>
</evidence>
<dbReference type="Proteomes" id="UP000183947">
    <property type="component" value="Unassembled WGS sequence"/>
</dbReference>
<dbReference type="STRING" id="1121959.SAMN02746009_02429"/>